<reference evidence="8" key="1">
    <citation type="journal article" date="2006" name="Science">
        <title>The genome of black cottonwood, Populus trichocarpa (Torr. &amp; Gray).</title>
        <authorList>
            <person name="Tuskan G.A."/>
            <person name="Difazio S."/>
            <person name="Jansson S."/>
            <person name="Bohlmann J."/>
            <person name="Grigoriev I."/>
            <person name="Hellsten U."/>
            <person name="Putnam N."/>
            <person name="Ralph S."/>
            <person name="Rombauts S."/>
            <person name="Salamov A."/>
            <person name="Schein J."/>
            <person name="Sterck L."/>
            <person name="Aerts A."/>
            <person name="Bhalerao R.R."/>
            <person name="Bhalerao R.P."/>
            <person name="Blaudez D."/>
            <person name="Boerjan W."/>
            <person name="Brun A."/>
            <person name="Brunner A."/>
            <person name="Busov V."/>
            <person name="Campbell M."/>
            <person name="Carlson J."/>
            <person name="Chalot M."/>
            <person name="Chapman J."/>
            <person name="Chen G.L."/>
            <person name="Cooper D."/>
            <person name="Coutinho P.M."/>
            <person name="Couturier J."/>
            <person name="Covert S."/>
            <person name="Cronk Q."/>
            <person name="Cunningham R."/>
            <person name="Davis J."/>
            <person name="Degroeve S."/>
            <person name="Dejardin A."/>
            <person name="Depamphilis C."/>
            <person name="Detter J."/>
            <person name="Dirks B."/>
            <person name="Dubchak I."/>
            <person name="Duplessis S."/>
            <person name="Ehlting J."/>
            <person name="Ellis B."/>
            <person name="Gendler K."/>
            <person name="Goodstein D."/>
            <person name="Gribskov M."/>
            <person name="Grimwood J."/>
            <person name="Groover A."/>
            <person name="Gunter L."/>
            <person name="Hamberger B."/>
            <person name="Heinze B."/>
            <person name="Helariutta Y."/>
            <person name="Henrissat B."/>
            <person name="Holligan D."/>
            <person name="Holt R."/>
            <person name="Huang W."/>
            <person name="Islam-Faridi N."/>
            <person name="Jones S."/>
            <person name="Jones-Rhoades M."/>
            <person name="Jorgensen R."/>
            <person name="Joshi C."/>
            <person name="Kangasjarvi J."/>
            <person name="Karlsson J."/>
            <person name="Kelleher C."/>
            <person name="Kirkpatrick R."/>
            <person name="Kirst M."/>
            <person name="Kohler A."/>
            <person name="Kalluri U."/>
            <person name="Larimer F."/>
            <person name="Leebens-Mack J."/>
            <person name="Leple J.C."/>
            <person name="Locascio P."/>
            <person name="Lou Y."/>
            <person name="Lucas S."/>
            <person name="Martin F."/>
            <person name="Montanini B."/>
            <person name="Napoli C."/>
            <person name="Nelson D.R."/>
            <person name="Nelson C."/>
            <person name="Nieminen K."/>
            <person name="Nilsson O."/>
            <person name="Pereda V."/>
            <person name="Peter G."/>
            <person name="Philippe R."/>
            <person name="Pilate G."/>
            <person name="Poliakov A."/>
            <person name="Razumovskaya J."/>
            <person name="Richardson P."/>
            <person name="Rinaldi C."/>
            <person name="Ritland K."/>
            <person name="Rouze P."/>
            <person name="Ryaboy D."/>
            <person name="Schmutz J."/>
            <person name="Schrader J."/>
            <person name="Segerman B."/>
            <person name="Shin H."/>
            <person name="Siddiqui A."/>
            <person name="Sterky F."/>
            <person name="Terry A."/>
            <person name="Tsai C.J."/>
            <person name="Uberbacher E."/>
            <person name="Unneberg P."/>
            <person name="Vahala J."/>
            <person name="Wall K."/>
            <person name="Wessler S."/>
            <person name="Yang G."/>
            <person name="Yin T."/>
            <person name="Douglas C."/>
            <person name="Marra M."/>
            <person name="Sandberg G."/>
            <person name="Van de Peer Y."/>
            <person name="Rokhsar D."/>
        </authorList>
    </citation>
    <scope>NUCLEOTIDE SEQUENCE [LARGE SCALE GENOMIC DNA]</scope>
    <source>
        <strain evidence="8">Nisqually-1</strain>
    </source>
</reference>
<dbReference type="PANTHER" id="PTHR10641:SF1244">
    <property type="entry name" value="TRICHOME DIFFERENTIATION PROTEIN GL1-LIKE"/>
    <property type="match status" value="1"/>
</dbReference>
<evidence type="ECO:0000259" key="6">
    <source>
        <dbReference type="PROSITE" id="PS50090"/>
    </source>
</evidence>
<gene>
    <name evidence="8" type="ORF">POPTR_T144800</name>
</gene>
<dbReference type="InterPro" id="IPR001005">
    <property type="entry name" value="SANT/Myb"/>
</dbReference>
<dbReference type="Pfam" id="PF00249">
    <property type="entry name" value="Myb_DNA-binding"/>
    <property type="match status" value="2"/>
</dbReference>
<evidence type="ECO:0000256" key="4">
    <source>
        <dbReference type="ARBA" id="ARBA00023242"/>
    </source>
</evidence>
<feature type="domain" description="HTH myb-type" evidence="7">
    <location>
        <begin position="37"/>
        <end position="86"/>
    </location>
</feature>
<feature type="domain" description="Myb-like" evidence="6">
    <location>
        <begin position="37"/>
        <end position="86"/>
    </location>
</feature>
<keyword evidence="4" id="KW-0539">Nucleus</keyword>
<dbReference type="GO" id="GO:0005634">
    <property type="term" value="C:nucleus"/>
    <property type="evidence" value="ECO:0007669"/>
    <property type="project" value="UniProtKB-SubCell"/>
</dbReference>
<organism evidence="8">
    <name type="scientific">Populus trichocarpa</name>
    <name type="common">Western balsam poplar</name>
    <name type="synonym">Populus balsamifera subsp. trichocarpa</name>
    <dbReference type="NCBI Taxonomy" id="3694"/>
    <lineage>
        <taxon>Eukaryota</taxon>
        <taxon>Viridiplantae</taxon>
        <taxon>Streptophyta</taxon>
        <taxon>Embryophyta</taxon>
        <taxon>Tracheophyta</taxon>
        <taxon>Spermatophyta</taxon>
        <taxon>Magnoliopsida</taxon>
        <taxon>eudicotyledons</taxon>
        <taxon>Gunneridae</taxon>
        <taxon>Pentapetalae</taxon>
        <taxon>rosids</taxon>
        <taxon>fabids</taxon>
        <taxon>Malpighiales</taxon>
        <taxon>Salicaceae</taxon>
        <taxon>Saliceae</taxon>
        <taxon>Populus</taxon>
    </lineage>
</organism>
<dbReference type="InParanoid" id="A0A2K1R5C9"/>
<evidence type="ECO:0000313" key="8">
    <source>
        <dbReference type="EMBL" id="PNS22443.1"/>
    </source>
</evidence>
<keyword evidence="3" id="KW-0238">DNA-binding</keyword>
<dbReference type="PROSITE" id="PS50090">
    <property type="entry name" value="MYB_LIKE"/>
    <property type="match status" value="2"/>
</dbReference>
<protein>
    <recommendedName>
        <fullName evidence="9">MYB family protein</fullName>
    </recommendedName>
</protein>
<evidence type="ECO:0000256" key="2">
    <source>
        <dbReference type="ARBA" id="ARBA00022737"/>
    </source>
</evidence>
<evidence type="ECO:0008006" key="9">
    <source>
        <dbReference type="Google" id="ProtNLM"/>
    </source>
</evidence>
<accession>A0A2K1R5C9</accession>
<name>A0A2K1R5C9_POPTR</name>
<reference evidence="8" key="2">
    <citation type="submission" date="2017-07" db="EMBL/GenBank/DDBJ databases">
        <title>WGS assembly of Populus trichocarpa.</title>
        <authorList>
            <person name="Tuskan G."/>
            <person name="Difazio S."/>
            <person name="Jansson S."/>
            <person name="Bohlmann J."/>
            <person name="Grigoriev I."/>
            <person name="Hellsten U."/>
            <person name="Putnam N."/>
            <person name="Ralph S."/>
            <person name="Rombauts S."/>
            <person name="Salamov A."/>
            <person name="Schein J."/>
            <person name="Sterck L."/>
            <person name="Aerts A."/>
            <person name="Bhalerao R."/>
            <person name="Bhalerao R."/>
            <person name="Blaudez D."/>
            <person name="Boerjan W."/>
            <person name="Brun A."/>
            <person name="Brunner A."/>
            <person name="Busov V."/>
            <person name="Campbell M."/>
            <person name="Carlson J."/>
            <person name="Chalot M."/>
            <person name="Chapman J."/>
            <person name="Chen G."/>
            <person name="Cooper D."/>
            <person name="Coutinho P."/>
            <person name="Couturier J."/>
            <person name="Covert S."/>
            <person name="Cronk Q."/>
            <person name="Cunningham R."/>
            <person name="Davis J."/>
            <person name="Degroeve S."/>
            <person name="Dejardin A."/>
            <person name="Depamphilis C."/>
            <person name="Detter J."/>
            <person name="Dirks B."/>
            <person name="Dubchak I."/>
            <person name="Duplessis S."/>
            <person name="Ehlting J."/>
            <person name="Ellis B."/>
            <person name="Gendler K."/>
            <person name="Goodstein D."/>
            <person name="Gribskov M."/>
            <person name="Grimwood J."/>
            <person name="Groover A."/>
            <person name="Gunter L."/>
            <person name="Hamberger B."/>
            <person name="Heinze B."/>
            <person name="Helariutta Y."/>
            <person name="Henrissat B."/>
            <person name="Holligan D."/>
            <person name="Holt R."/>
            <person name="Huang W."/>
            <person name="Islam-Faridi N."/>
            <person name="Jones S."/>
            <person name="Jones-Rhoades M."/>
            <person name="Jorgensen R."/>
            <person name="Joshi C."/>
            <person name="Kangasjarvi J."/>
            <person name="Karlsson J."/>
            <person name="Kelleher C."/>
            <person name="Kirkpatrick R."/>
            <person name="Kirst M."/>
            <person name="Kohler A."/>
            <person name="Kalluri U."/>
            <person name="Larimer F."/>
            <person name="Leebens-Mack J."/>
            <person name="Leple J."/>
            <person name="Locascio P."/>
            <person name="Lou Y."/>
            <person name="Lucas S."/>
            <person name="Martin F."/>
            <person name="Montanini B."/>
            <person name="Napoli C."/>
            <person name="Nelson D."/>
            <person name="Nelson C."/>
            <person name="Nieminen K."/>
            <person name="Nilsson O."/>
            <person name="Pereda V."/>
            <person name="Peter G."/>
            <person name="Philippe R."/>
            <person name="Pilate G."/>
            <person name="Poliakov A."/>
            <person name="Razumovskaya J."/>
            <person name="Richardson P."/>
            <person name="Rinaldi C."/>
            <person name="Ritland K."/>
            <person name="Rouze P."/>
            <person name="Ryaboy D."/>
            <person name="Schmutz J."/>
            <person name="Schrader J."/>
            <person name="Segerman B."/>
            <person name="Shin H."/>
            <person name="Siddiqui A."/>
            <person name="Sterky F."/>
            <person name="Terry A."/>
            <person name="Tsai C."/>
            <person name="Uberbacher E."/>
            <person name="Unneberg P."/>
            <person name="Vahala J."/>
            <person name="Wall K."/>
            <person name="Wessler S."/>
            <person name="Yang G."/>
            <person name="Yin T."/>
            <person name="Douglas C."/>
            <person name="Marra M."/>
            <person name="Sandberg G."/>
            <person name="Van De Peer Y."/>
            <person name="Rokhsar D."/>
        </authorList>
    </citation>
    <scope>NUCLEOTIDE SEQUENCE</scope>
    <source>
        <strain evidence="8">Nisqually-1</strain>
    </source>
</reference>
<proteinExistence type="predicted"/>
<dbReference type="CDD" id="cd00167">
    <property type="entry name" value="SANT"/>
    <property type="match status" value="2"/>
</dbReference>
<evidence type="ECO:0000256" key="3">
    <source>
        <dbReference type="ARBA" id="ARBA00023125"/>
    </source>
</evidence>
<dbReference type="PROSITE" id="PS51294">
    <property type="entry name" value="HTH_MYB"/>
    <property type="match status" value="2"/>
</dbReference>
<feature type="region of interest" description="Disordered" evidence="5">
    <location>
        <begin position="185"/>
        <end position="225"/>
    </location>
</feature>
<dbReference type="SMR" id="A0A2K1R5C9"/>
<dbReference type="SUPFAM" id="SSF46689">
    <property type="entry name" value="Homeodomain-like"/>
    <property type="match status" value="1"/>
</dbReference>
<dbReference type="FunFam" id="1.10.10.60:FF:000001">
    <property type="entry name" value="MYB-related transcription factor"/>
    <property type="match status" value="1"/>
</dbReference>
<dbReference type="Gene3D" id="1.10.10.60">
    <property type="entry name" value="Homeodomain-like"/>
    <property type="match status" value="2"/>
</dbReference>
<keyword evidence="2" id="KW-0677">Repeat</keyword>
<feature type="domain" description="Myb-like" evidence="6">
    <location>
        <begin position="87"/>
        <end position="137"/>
    </location>
</feature>
<comment type="subcellular location">
    <subcellularLocation>
        <location evidence="1">Nucleus</location>
    </subcellularLocation>
</comment>
<feature type="region of interest" description="Disordered" evidence="5">
    <location>
        <begin position="144"/>
        <end position="173"/>
    </location>
</feature>
<evidence type="ECO:0000259" key="7">
    <source>
        <dbReference type="PROSITE" id="PS51294"/>
    </source>
</evidence>
<dbReference type="AlphaFoldDB" id="A0A2K1R5C9"/>
<dbReference type="PANTHER" id="PTHR10641">
    <property type="entry name" value="MYB FAMILY TRANSCRIPTION FACTOR"/>
    <property type="match status" value="1"/>
</dbReference>
<dbReference type="InterPro" id="IPR009057">
    <property type="entry name" value="Homeodomain-like_sf"/>
</dbReference>
<dbReference type="InterPro" id="IPR017930">
    <property type="entry name" value="Myb_dom"/>
</dbReference>
<evidence type="ECO:0000256" key="1">
    <source>
        <dbReference type="ARBA" id="ARBA00004123"/>
    </source>
</evidence>
<dbReference type="GO" id="GO:0003677">
    <property type="term" value="F:DNA binding"/>
    <property type="evidence" value="ECO:0007669"/>
    <property type="project" value="UniProtKB-KW"/>
</dbReference>
<sequence length="299" mass="34130">MTHTAVGCFKVKDVESRNGVSRPEMMSISQKYQNLCLKRGAWDPDEDQILRAYIKRYGTRNWNEMPKAAGLLRSGKSCRFRWMNYLRPDIKRGNFSKEEVQTIIKLHEMLGNRWSAIAEKLPGRTDNDIKNFWNTHLRKSFNNNISNTAVQAPKLEGTQTSEEESKQRRSSNIIDVSFPTAPKILNSEDQYSSKGTLHMSPIRSTDNFSSSSSSHANGINENKRVEDNVGSLESIGELSLLDQPSSMEAQMGKVEDYGEAYTDQMWVQELLDYPNASHNFDAGQEFWMNCLMQTQLHGD</sequence>
<dbReference type="InterPro" id="IPR015495">
    <property type="entry name" value="Myb_TF_plants"/>
</dbReference>
<evidence type="ECO:0000256" key="5">
    <source>
        <dbReference type="SAM" id="MobiDB-lite"/>
    </source>
</evidence>
<feature type="domain" description="HTH myb-type" evidence="7">
    <location>
        <begin position="87"/>
        <end position="141"/>
    </location>
</feature>
<dbReference type="SMART" id="SM00717">
    <property type="entry name" value="SANT"/>
    <property type="match status" value="2"/>
</dbReference>
<dbReference type="EMBL" id="KZ623513">
    <property type="protein sequence ID" value="PNS22443.1"/>
    <property type="molecule type" value="Genomic_DNA"/>
</dbReference>